<dbReference type="Proteomes" id="UP000050823">
    <property type="component" value="Unassembled WGS sequence"/>
</dbReference>
<evidence type="ECO:0000313" key="7">
    <source>
        <dbReference type="Proteomes" id="UP000050823"/>
    </source>
</evidence>
<dbReference type="AlphaFoldDB" id="A0AA89I2J2"/>
<feature type="domain" description="SIS" evidence="5">
    <location>
        <begin position="123"/>
        <end position="263"/>
    </location>
</feature>
<dbReference type="SUPFAM" id="SSF46689">
    <property type="entry name" value="Homeodomain-like"/>
    <property type="match status" value="1"/>
</dbReference>
<keyword evidence="2" id="KW-0238">DNA-binding</keyword>
<dbReference type="GO" id="GO:0003700">
    <property type="term" value="F:DNA-binding transcription factor activity"/>
    <property type="evidence" value="ECO:0007669"/>
    <property type="project" value="InterPro"/>
</dbReference>
<gene>
    <name evidence="6" type="ORF">FC90_GL000482</name>
</gene>
<protein>
    <submittedName>
        <fullName evidence="6">Helix-turn-helix domain, rpiR family protein</fullName>
    </submittedName>
</protein>
<dbReference type="InterPro" id="IPR036388">
    <property type="entry name" value="WH-like_DNA-bd_sf"/>
</dbReference>
<feature type="domain" description="HTH rpiR-type" evidence="4">
    <location>
        <begin position="3"/>
        <end position="79"/>
    </location>
</feature>
<comment type="caution">
    <text evidence="6">The sequence shown here is derived from an EMBL/GenBank/DDBJ whole genome shotgun (WGS) entry which is preliminary data.</text>
</comment>
<proteinExistence type="predicted"/>
<name>A0AA89I2J2_9LACO</name>
<dbReference type="GO" id="GO:0003677">
    <property type="term" value="F:DNA binding"/>
    <property type="evidence" value="ECO:0007669"/>
    <property type="project" value="UniProtKB-KW"/>
</dbReference>
<sequence>MPQNIDSLLRAYYTNLSEKYKQIADYILKTDHFDQSLTIQELALDCAVSTATISRFAKALTFANFQALKMALLAKQRPTDNPLFHEISSTDNYLTMADKIFTSNTNALKATRSLLTDAQLQQAVNYINHAKRLNFFGLGASGIVAQDGYHKFLRTTIPTVYNQDYHLQLMQATQLTVQDCALIISHSGQNKDALEIARILKERRVPLIVITSFGNSTLANLGDVTLLSISEETNYRAEALHALIAQISIVDSLFMMVAVTNGAQTEQSFQAIRTEIDRTRQKGHQQ</sequence>
<dbReference type="Gene3D" id="1.10.10.10">
    <property type="entry name" value="Winged helix-like DNA-binding domain superfamily/Winged helix DNA-binding domain"/>
    <property type="match status" value="1"/>
</dbReference>
<keyword evidence="1" id="KW-0805">Transcription regulation</keyword>
<dbReference type="SUPFAM" id="SSF53697">
    <property type="entry name" value="SIS domain"/>
    <property type="match status" value="1"/>
</dbReference>
<dbReference type="Gene3D" id="3.40.50.10490">
    <property type="entry name" value="Glucose-6-phosphate isomerase like protein, domain 1"/>
    <property type="match status" value="1"/>
</dbReference>
<evidence type="ECO:0000259" key="4">
    <source>
        <dbReference type="PROSITE" id="PS51071"/>
    </source>
</evidence>
<organism evidence="6 7">
    <name type="scientific">Latilactobacillus graminis DSM 20719</name>
    <dbReference type="NCBI Taxonomy" id="1423752"/>
    <lineage>
        <taxon>Bacteria</taxon>
        <taxon>Bacillati</taxon>
        <taxon>Bacillota</taxon>
        <taxon>Bacilli</taxon>
        <taxon>Lactobacillales</taxon>
        <taxon>Lactobacillaceae</taxon>
        <taxon>Latilactobacillus</taxon>
    </lineage>
</organism>
<dbReference type="PROSITE" id="PS51464">
    <property type="entry name" value="SIS"/>
    <property type="match status" value="1"/>
</dbReference>
<dbReference type="InterPro" id="IPR000281">
    <property type="entry name" value="HTH_RpiR"/>
</dbReference>
<evidence type="ECO:0000313" key="6">
    <source>
        <dbReference type="EMBL" id="KRM24345.1"/>
    </source>
</evidence>
<dbReference type="PANTHER" id="PTHR30514">
    <property type="entry name" value="GLUCOKINASE"/>
    <property type="match status" value="1"/>
</dbReference>
<evidence type="ECO:0000256" key="3">
    <source>
        <dbReference type="ARBA" id="ARBA00023163"/>
    </source>
</evidence>
<dbReference type="GO" id="GO:1901135">
    <property type="term" value="P:carbohydrate derivative metabolic process"/>
    <property type="evidence" value="ECO:0007669"/>
    <property type="project" value="InterPro"/>
</dbReference>
<dbReference type="InterPro" id="IPR035472">
    <property type="entry name" value="RpiR-like_SIS"/>
</dbReference>
<dbReference type="GO" id="GO:0097367">
    <property type="term" value="F:carbohydrate derivative binding"/>
    <property type="evidence" value="ECO:0007669"/>
    <property type="project" value="InterPro"/>
</dbReference>
<dbReference type="Pfam" id="PF01380">
    <property type="entry name" value="SIS"/>
    <property type="match status" value="1"/>
</dbReference>
<accession>A0AA89I2J2</accession>
<dbReference type="Pfam" id="PF01418">
    <property type="entry name" value="HTH_6"/>
    <property type="match status" value="1"/>
</dbReference>
<dbReference type="InterPro" id="IPR047640">
    <property type="entry name" value="RpiR-like"/>
</dbReference>
<reference evidence="6 7" key="1">
    <citation type="journal article" date="2015" name="Genome Announc.">
        <title>Expanding the biotechnology potential of lactobacilli through comparative genomics of 213 strains and associated genera.</title>
        <authorList>
            <person name="Sun Z."/>
            <person name="Harris H.M."/>
            <person name="McCann A."/>
            <person name="Guo C."/>
            <person name="Argimon S."/>
            <person name="Zhang W."/>
            <person name="Yang X."/>
            <person name="Jeffery I.B."/>
            <person name="Cooney J.C."/>
            <person name="Kagawa T.F."/>
            <person name="Liu W."/>
            <person name="Song Y."/>
            <person name="Salvetti E."/>
            <person name="Wrobel A."/>
            <person name="Rasinkangas P."/>
            <person name="Parkhill J."/>
            <person name="Rea M.C."/>
            <person name="O'Sullivan O."/>
            <person name="Ritari J."/>
            <person name="Douillard F.P."/>
            <person name="Paul Ross R."/>
            <person name="Yang R."/>
            <person name="Briner A.E."/>
            <person name="Felis G.E."/>
            <person name="de Vos W.M."/>
            <person name="Barrangou R."/>
            <person name="Klaenhammer T.R."/>
            <person name="Caufield P.W."/>
            <person name="Cui Y."/>
            <person name="Zhang H."/>
            <person name="O'Toole P.W."/>
        </authorList>
    </citation>
    <scope>NUCLEOTIDE SEQUENCE [LARGE SCALE GENOMIC DNA]</scope>
    <source>
        <strain evidence="6 7">DSM 20719</strain>
    </source>
</reference>
<dbReference type="RefSeq" id="WP_057907413.1">
    <property type="nucleotide sequence ID" value="NZ_AYZB01000002.1"/>
</dbReference>
<dbReference type="InterPro" id="IPR009057">
    <property type="entry name" value="Homeodomain-like_sf"/>
</dbReference>
<dbReference type="CDD" id="cd05013">
    <property type="entry name" value="SIS_RpiR"/>
    <property type="match status" value="1"/>
</dbReference>
<dbReference type="InterPro" id="IPR001347">
    <property type="entry name" value="SIS_dom"/>
</dbReference>
<dbReference type="PROSITE" id="PS51071">
    <property type="entry name" value="HTH_RPIR"/>
    <property type="match status" value="1"/>
</dbReference>
<dbReference type="EMBL" id="AYZB01000002">
    <property type="protein sequence ID" value="KRM24345.1"/>
    <property type="molecule type" value="Genomic_DNA"/>
</dbReference>
<evidence type="ECO:0000256" key="1">
    <source>
        <dbReference type="ARBA" id="ARBA00023015"/>
    </source>
</evidence>
<dbReference type="InterPro" id="IPR046348">
    <property type="entry name" value="SIS_dom_sf"/>
</dbReference>
<evidence type="ECO:0000256" key="2">
    <source>
        <dbReference type="ARBA" id="ARBA00023125"/>
    </source>
</evidence>
<keyword evidence="3" id="KW-0804">Transcription</keyword>
<dbReference type="PANTHER" id="PTHR30514:SF1">
    <property type="entry name" value="HTH-TYPE TRANSCRIPTIONAL REGULATOR HEXR-RELATED"/>
    <property type="match status" value="1"/>
</dbReference>
<evidence type="ECO:0000259" key="5">
    <source>
        <dbReference type="PROSITE" id="PS51464"/>
    </source>
</evidence>